<keyword evidence="3 5" id="KW-0067">ATP-binding</keyword>
<dbReference type="PANTHER" id="PTHR42939">
    <property type="entry name" value="ABC TRANSPORTER ATP-BINDING PROTEIN ALBC-RELATED"/>
    <property type="match status" value="1"/>
</dbReference>
<organism evidence="5 8">
    <name type="scientific">Leuconostoc lactis</name>
    <dbReference type="NCBI Taxonomy" id="1246"/>
    <lineage>
        <taxon>Bacteria</taxon>
        <taxon>Bacillati</taxon>
        <taxon>Bacillota</taxon>
        <taxon>Bacilli</taxon>
        <taxon>Lactobacillales</taxon>
        <taxon>Lactobacillaceae</taxon>
        <taxon>Leuconostoc</taxon>
    </lineage>
</organism>
<dbReference type="Proteomes" id="UP000321298">
    <property type="component" value="Chromosome"/>
</dbReference>
<reference evidence="5 8" key="2">
    <citation type="submission" date="2019-12" db="EMBL/GenBank/DDBJ databases">
        <title>Complete genome sequence of Leuconostoc lactis strain AVN1 provides insights into metabolic potential.</title>
        <authorList>
            <person name="Besrour N."/>
            <person name="Najjari A."/>
            <person name="Fhoula I."/>
            <person name="Jaballah S."/>
            <person name="Klibi N."/>
            <person name="Ouzari H.I."/>
        </authorList>
    </citation>
    <scope>NUCLEOTIDE SEQUENCE [LARGE SCALE GENOMIC DNA]</scope>
    <source>
        <strain evidence="5 8">AVN1</strain>
    </source>
</reference>
<dbReference type="AlphaFoldDB" id="A0A5B8T8R5"/>
<proteinExistence type="predicted"/>
<dbReference type="Gene3D" id="3.40.50.300">
    <property type="entry name" value="P-loop containing nucleotide triphosphate hydrolases"/>
    <property type="match status" value="1"/>
</dbReference>
<evidence type="ECO:0000259" key="4">
    <source>
        <dbReference type="PROSITE" id="PS50893"/>
    </source>
</evidence>
<evidence type="ECO:0000313" key="6">
    <source>
        <dbReference type="EMBL" id="QEA44767.1"/>
    </source>
</evidence>
<dbReference type="InterPro" id="IPR003439">
    <property type="entry name" value="ABC_transporter-like_ATP-bd"/>
</dbReference>
<dbReference type="InterPro" id="IPR027417">
    <property type="entry name" value="P-loop_NTPase"/>
</dbReference>
<dbReference type="CDD" id="cd03230">
    <property type="entry name" value="ABC_DR_subfamily_A"/>
    <property type="match status" value="1"/>
</dbReference>
<dbReference type="EMBL" id="WSZI01000013">
    <property type="protein sequence ID" value="MWN20987.1"/>
    <property type="molecule type" value="Genomic_DNA"/>
</dbReference>
<evidence type="ECO:0000313" key="5">
    <source>
        <dbReference type="EMBL" id="MWN20987.1"/>
    </source>
</evidence>
<evidence type="ECO:0000313" key="7">
    <source>
        <dbReference type="Proteomes" id="UP000321298"/>
    </source>
</evidence>
<dbReference type="GeneID" id="66532305"/>
<sequence length="247" mass="26813">MGLKIDNLTGGYAGNQVLHNVSFEVADGQIVALIGLNGAGKSTTINHIIGELLPKSGKITLNGFDLAQDPSNFKAQLAYIPEQPILYEELTLEEHLDLMLAAHGFDKTAVWPDVVALLTLFRLADKLHWLPSHFSKGMRQKVMLVSAFMLKAPLLLVDEPFLGLDTLAHRDVVRLMQAQASAGNSVLLTTHLLSSAAQFVDTFVVLEAGQVRFVGSPQALADQYQLTLATLDDYFDLAQGAVSHGHD</sequence>
<dbReference type="PROSITE" id="PS00211">
    <property type="entry name" value="ABC_TRANSPORTER_1"/>
    <property type="match status" value="1"/>
</dbReference>
<evidence type="ECO:0000256" key="1">
    <source>
        <dbReference type="ARBA" id="ARBA00022448"/>
    </source>
</evidence>
<dbReference type="InterPro" id="IPR003593">
    <property type="entry name" value="AAA+_ATPase"/>
</dbReference>
<dbReference type="InterPro" id="IPR017871">
    <property type="entry name" value="ABC_transporter-like_CS"/>
</dbReference>
<keyword evidence="2" id="KW-0547">Nucleotide-binding</keyword>
<dbReference type="Pfam" id="PF00005">
    <property type="entry name" value="ABC_tran"/>
    <property type="match status" value="1"/>
</dbReference>
<dbReference type="STRING" id="1246.BCR17_00640"/>
<dbReference type="GO" id="GO:0005524">
    <property type="term" value="F:ATP binding"/>
    <property type="evidence" value="ECO:0007669"/>
    <property type="project" value="UniProtKB-KW"/>
</dbReference>
<dbReference type="GO" id="GO:0016887">
    <property type="term" value="F:ATP hydrolysis activity"/>
    <property type="evidence" value="ECO:0007669"/>
    <property type="project" value="InterPro"/>
</dbReference>
<evidence type="ECO:0000256" key="2">
    <source>
        <dbReference type="ARBA" id="ARBA00022741"/>
    </source>
</evidence>
<evidence type="ECO:0000313" key="8">
    <source>
        <dbReference type="Proteomes" id="UP000478636"/>
    </source>
</evidence>
<accession>A0A5B8T8R5</accession>
<dbReference type="SMART" id="SM00382">
    <property type="entry name" value="AAA"/>
    <property type="match status" value="1"/>
</dbReference>
<dbReference type="SUPFAM" id="SSF52540">
    <property type="entry name" value="P-loop containing nucleoside triphosphate hydrolases"/>
    <property type="match status" value="1"/>
</dbReference>
<keyword evidence="1" id="KW-0813">Transport</keyword>
<feature type="domain" description="ABC transporter" evidence="4">
    <location>
        <begin position="3"/>
        <end position="233"/>
    </location>
</feature>
<dbReference type="PANTHER" id="PTHR42939:SF5">
    <property type="entry name" value="ABC-TYPE TRANSPORTER ATP-BINDING PROTEIN ECSA"/>
    <property type="match status" value="1"/>
</dbReference>
<dbReference type="EMBL" id="CP042387">
    <property type="protein sequence ID" value="QEA44767.1"/>
    <property type="molecule type" value="Genomic_DNA"/>
</dbReference>
<name>A0A5B8T8R5_LEULA</name>
<dbReference type="PROSITE" id="PS50893">
    <property type="entry name" value="ABC_TRANSPORTER_2"/>
    <property type="match status" value="1"/>
</dbReference>
<evidence type="ECO:0000256" key="3">
    <source>
        <dbReference type="ARBA" id="ARBA00022840"/>
    </source>
</evidence>
<reference evidence="6 7" key="1">
    <citation type="submission" date="2019-06" db="EMBL/GenBank/DDBJ databases">
        <title>Genome analyses of bacteria isolated from kimchi.</title>
        <authorList>
            <person name="Lee S."/>
            <person name="Ahn S."/>
            <person name="Roh S."/>
        </authorList>
    </citation>
    <scope>NUCLEOTIDE SEQUENCE [LARGE SCALE GENOMIC DNA]</scope>
    <source>
        <strain evidence="6 7">CBA3625</strain>
    </source>
</reference>
<dbReference type="Proteomes" id="UP000478636">
    <property type="component" value="Unassembled WGS sequence"/>
</dbReference>
<gene>
    <name evidence="6" type="ORF">FGL83_08840</name>
    <name evidence="5" type="ORF">GQS40_04770</name>
</gene>
<dbReference type="InterPro" id="IPR051782">
    <property type="entry name" value="ABC_Transporter_VariousFunc"/>
</dbReference>
<dbReference type="RefSeq" id="WP_029509295.1">
    <property type="nucleotide sequence ID" value="NZ_CP042387.1"/>
</dbReference>
<protein>
    <submittedName>
        <fullName evidence="6">ABC transporter ATP-binding protein</fullName>
    </submittedName>
    <submittedName>
        <fullName evidence="5">ATP-binding cassette domain-containing protein</fullName>
    </submittedName>
</protein>
<keyword evidence="7" id="KW-1185">Reference proteome</keyword>